<evidence type="ECO:0000313" key="3">
    <source>
        <dbReference type="EMBL" id="KAK6503381.1"/>
    </source>
</evidence>
<dbReference type="AlphaFoldDB" id="A0AAV9W714"/>
<accession>A0AAV9W714</accession>
<evidence type="ECO:0000313" key="4">
    <source>
        <dbReference type="Proteomes" id="UP001370758"/>
    </source>
</evidence>
<feature type="region of interest" description="Disordered" evidence="2">
    <location>
        <begin position="242"/>
        <end position="266"/>
    </location>
</feature>
<feature type="region of interest" description="Disordered" evidence="2">
    <location>
        <begin position="85"/>
        <end position="112"/>
    </location>
</feature>
<comment type="caution">
    <text evidence="3">The sequence shown here is derived from an EMBL/GenBank/DDBJ whole genome shotgun (WGS) entry which is preliminary data.</text>
</comment>
<feature type="coiled-coil region" evidence="1">
    <location>
        <begin position="323"/>
        <end position="392"/>
    </location>
</feature>
<keyword evidence="1" id="KW-0175">Coiled coil</keyword>
<dbReference type="Proteomes" id="UP001370758">
    <property type="component" value="Unassembled WGS sequence"/>
</dbReference>
<evidence type="ECO:0000256" key="1">
    <source>
        <dbReference type="SAM" id="Coils"/>
    </source>
</evidence>
<gene>
    <name evidence="3" type="ORF">TWF481_008401</name>
</gene>
<proteinExistence type="predicted"/>
<reference evidence="3 4" key="1">
    <citation type="submission" date="2023-08" db="EMBL/GenBank/DDBJ databases">
        <authorList>
            <person name="Palmer J.M."/>
        </authorList>
    </citation>
    <scope>NUCLEOTIDE SEQUENCE [LARGE SCALE GENOMIC DNA]</scope>
    <source>
        <strain evidence="3 4">TWF481</strain>
    </source>
</reference>
<feature type="region of interest" description="Disordered" evidence="2">
    <location>
        <begin position="458"/>
        <end position="489"/>
    </location>
</feature>
<keyword evidence="4" id="KW-1185">Reference proteome</keyword>
<evidence type="ECO:0000256" key="2">
    <source>
        <dbReference type="SAM" id="MobiDB-lite"/>
    </source>
</evidence>
<organism evidence="3 4">
    <name type="scientific">Arthrobotrys musiformis</name>
    <dbReference type="NCBI Taxonomy" id="47236"/>
    <lineage>
        <taxon>Eukaryota</taxon>
        <taxon>Fungi</taxon>
        <taxon>Dikarya</taxon>
        <taxon>Ascomycota</taxon>
        <taxon>Pezizomycotina</taxon>
        <taxon>Orbiliomycetes</taxon>
        <taxon>Orbiliales</taxon>
        <taxon>Orbiliaceae</taxon>
        <taxon>Arthrobotrys</taxon>
    </lineage>
</organism>
<name>A0AAV9W714_9PEZI</name>
<protein>
    <submittedName>
        <fullName evidence="3">Uncharacterized protein</fullName>
    </submittedName>
</protein>
<sequence length="489" mass="54815">MDALIAAGFIAPDSVPLVVSLTSTSRSFLSSYQQLPPQYLADINITHSSPAQEEPKADLTFILPRVPGASPSPLLIDFSDSEPSTKFAPNMLPPSDRPKTPGSPGSANPRDSAAFSAAIPRINEELLRLQDEIKKASRAQNKEAFASLAAKGKEIAELRAQIEANKTAHALEVQALQKKIEVQKELMQKEIEVQKLIRKTDIKEAPDGDFNAKILQDTVEAFKKTSEAKEKFIGHLSEQLQECRQSSRHHPSSDGNPYTHTPLLRRDEKMAKDMKALEKKYQVTQDAFFKHMDKTVIFQNDTTKIISELEREIQIYQSRDKLFTEQITKIRELEKEIELLKKKNAKVEKDLDDAITVNSHLGSEVENFQKENAELRQQLVAIELENSKLKGQLDKNTEILQKSTDKMAKMDKERKISTSILHRRGLHVEVMQNAIENLEADKHRLEVAAAARTKFGTRSLPGVNTGPGLRANAAPFKPSGIRRTDFGEE</sequence>
<dbReference type="EMBL" id="JAVHJL010000005">
    <property type="protein sequence ID" value="KAK6503381.1"/>
    <property type="molecule type" value="Genomic_DNA"/>
</dbReference>
<feature type="coiled-coil region" evidence="1">
    <location>
        <begin position="119"/>
        <end position="199"/>
    </location>
</feature>